<reference evidence="1 2" key="1">
    <citation type="journal article" date="2009" name="Appl. Environ. Microbiol.">
        <title>Characterization of a new plasmid-like prophage in a pandemic Vibrio parahaemolyticus O3:K6 strain.</title>
        <authorList>
            <person name="Lan S.F."/>
            <person name="Huang C.H."/>
            <person name="Chang C.H."/>
            <person name="Liao W.C."/>
            <person name="Lin I.H."/>
            <person name="Jian W.N."/>
            <person name="Wu Y.G."/>
            <person name="Chen S.Y."/>
            <person name="Wong H.C."/>
        </authorList>
    </citation>
    <scope>NUCLEOTIDE SEQUENCE [LARGE SCALE GENOMIC DNA]</scope>
</reference>
<dbReference type="Proteomes" id="UP000008090">
    <property type="component" value="Segment"/>
</dbReference>
<dbReference type="EMBL" id="EF057797">
    <property type="protein sequence ID" value="ABM73426.1"/>
    <property type="molecule type" value="Genomic_DNA"/>
</dbReference>
<evidence type="ECO:0000313" key="1">
    <source>
        <dbReference type="EMBL" id="ABM73426.1"/>
    </source>
</evidence>
<dbReference type="KEGG" id="vg:5076241"/>
<name>A2I314_9CAUD</name>
<sequence>MYARHTRRPGRYAQGRYASRSPYIGKTTYHAACCVSGVAESHNQGKGAALRWPCSTLRWSWTR</sequence>
<organism evidence="1 2">
    <name type="scientific">Vibrio phage VP882</name>
    <dbReference type="NCBI Taxonomy" id="2913982"/>
    <lineage>
        <taxon>Viruses</taxon>
        <taxon>Duplodnaviria</taxon>
        <taxon>Heunggongvirae</taxon>
        <taxon>Uroviricota</taxon>
        <taxon>Caudoviricetes</taxon>
        <taxon>Hapunavirus</taxon>
        <taxon>Hapunavirus VP882</taxon>
    </lineage>
</organism>
<proteinExistence type="predicted"/>
<keyword evidence="2" id="KW-1185">Reference proteome</keyword>
<dbReference type="GeneID" id="5076241"/>
<dbReference type="RefSeq" id="YP_001039877.1">
    <property type="nucleotide sequence ID" value="NC_009016.1"/>
</dbReference>
<accession>A2I314</accession>
<protein>
    <submittedName>
        <fullName evidence="1">Uncharacterized protein</fullName>
    </submittedName>
</protein>
<evidence type="ECO:0000313" key="2">
    <source>
        <dbReference type="Proteomes" id="UP000008090"/>
    </source>
</evidence>